<evidence type="ECO:0000256" key="1">
    <source>
        <dbReference type="ARBA" id="ARBA00001974"/>
    </source>
</evidence>
<evidence type="ECO:0000259" key="5">
    <source>
        <dbReference type="Pfam" id="PF01266"/>
    </source>
</evidence>
<dbReference type="PANTHER" id="PTHR10961">
    <property type="entry name" value="PEROXISOMAL SARCOSINE OXIDASE"/>
    <property type="match status" value="1"/>
</dbReference>
<evidence type="ECO:0000313" key="6">
    <source>
        <dbReference type="EMBL" id="UOQ56655.1"/>
    </source>
</evidence>
<dbReference type="InterPro" id="IPR036188">
    <property type="entry name" value="FAD/NAD-bd_sf"/>
</dbReference>
<sequence>MSTRTERIDHLVVGGGAMGLAAAWQLAGRGARVLLLERFAPHHARGASHGSTRNLNNAYDEEHYLDLFDEAVGLWRGLESATGAELLGLHGLVTHGDGALVGAAHDALARRGASIALLSADAAATRWPGMRFQGEVLLSEDAGVVRAARALDALTDAARAAGARIEHGVRVHGLEPGADGVRVIATGADGAVREILAGHATVTAGAWSDPLLAGLVELPELTVTEEHPAHFAPRDAGTVWPSFNHLLESDDLDAFDGNVYGMPSPGEGVKVGFHKVGAVVDPDDRPFRASEAQRAALRDYVADWFPGLVPESAEEISCTYTSTATGRFVLDTVGPITVGAGFSGHGFKFTPAIGRVLADAATGAARPPEPFRLAAHQG</sequence>
<dbReference type="EMBL" id="CP095045">
    <property type="protein sequence ID" value="UOQ56655.1"/>
    <property type="molecule type" value="Genomic_DNA"/>
</dbReference>
<comment type="cofactor">
    <cofactor evidence="1">
        <name>FAD</name>
        <dbReference type="ChEBI" id="CHEBI:57692"/>
    </cofactor>
</comment>
<organism evidence="6 7">
    <name type="scientific">Leucobacter allii</name>
    <dbReference type="NCBI Taxonomy" id="2932247"/>
    <lineage>
        <taxon>Bacteria</taxon>
        <taxon>Bacillati</taxon>
        <taxon>Actinomycetota</taxon>
        <taxon>Actinomycetes</taxon>
        <taxon>Micrococcales</taxon>
        <taxon>Microbacteriaceae</taxon>
        <taxon>Leucobacter</taxon>
    </lineage>
</organism>
<dbReference type="InterPro" id="IPR045170">
    <property type="entry name" value="MTOX"/>
</dbReference>
<evidence type="ECO:0000256" key="3">
    <source>
        <dbReference type="ARBA" id="ARBA00022827"/>
    </source>
</evidence>
<dbReference type="PANTHER" id="PTHR10961:SF7">
    <property type="entry name" value="FAD DEPENDENT OXIDOREDUCTASE DOMAIN-CONTAINING PROTEIN"/>
    <property type="match status" value="1"/>
</dbReference>
<dbReference type="Gene3D" id="3.30.9.10">
    <property type="entry name" value="D-Amino Acid Oxidase, subunit A, domain 2"/>
    <property type="match status" value="1"/>
</dbReference>
<name>A0ABY4FJA9_9MICO</name>
<dbReference type="RefSeq" id="WP_244690628.1">
    <property type="nucleotide sequence ID" value="NZ_CP095044.1"/>
</dbReference>
<dbReference type="InterPro" id="IPR006076">
    <property type="entry name" value="FAD-dep_OxRdtase"/>
</dbReference>
<dbReference type="SUPFAM" id="SSF51905">
    <property type="entry name" value="FAD/NAD(P)-binding domain"/>
    <property type="match status" value="1"/>
</dbReference>
<dbReference type="Pfam" id="PF01266">
    <property type="entry name" value="DAO"/>
    <property type="match status" value="1"/>
</dbReference>
<proteinExistence type="predicted"/>
<protein>
    <submittedName>
        <fullName evidence="6">FAD-dependent oxidoreductase</fullName>
    </submittedName>
</protein>
<evidence type="ECO:0000256" key="2">
    <source>
        <dbReference type="ARBA" id="ARBA00022630"/>
    </source>
</evidence>
<feature type="domain" description="FAD dependent oxidoreductase" evidence="5">
    <location>
        <begin position="9"/>
        <end position="359"/>
    </location>
</feature>
<dbReference type="SUPFAM" id="SSF54373">
    <property type="entry name" value="FAD-linked reductases, C-terminal domain"/>
    <property type="match status" value="1"/>
</dbReference>
<dbReference type="Gene3D" id="3.50.50.60">
    <property type="entry name" value="FAD/NAD(P)-binding domain"/>
    <property type="match status" value="1"/>
</dbReference>
<evidence type="ECO:0000313" key="7">
    <source>
        <dbReference type="Proteomes" id="UP000831786"/>
    </source>
</evidence>
<keyword evidence="3" id="KW-0274">FAD</keyword>
<accession>A0ABY4FJA9</accession>
<keyword evidence="4" id="KW-0560">Oxidoreductase</keyword>
<keyword evidence="7" id="KW-1185">Reference proteome</keyword>
<keyword evidence="2" id="KW-0285">Flavoprotein</keyword>
<evidence type="ECO:0000256" key="4">
    <source>
        <dbReference type="ARBA" id="ARBA00023002"/>
    </source>
</evidence>
<gene>
    <name evidence="6" type="ORF">MUN78_13370</name>
</gene>
<dbReference type="Proteomes" id="UP000831786">
    <property type="component" value="Chromosome"/>
</dbReference>
<reference evidence="6 7" key="1">
    <citation type="submission" date="2022-04" db="EMBL/GenBank/DDBJ databases">
        <title>Leucobacter sp. isolated from rhizosphere of garlic.</title>
        <authorList>
            <person name="Won M."/>
            <person name="Lee C.-M."/>
            <person name="Woen H.-Y."/>
            <person name="Kwon S.-W."/>
        </authorList>
    </citation>
    <scope>NUCLEOTIDE SEQUENCE [LARGE SCALE GENOMIC DNA]</scope>
    <source>
        <strain evidence="6 7">H21R-40</strain>
    </source>
</reference>